<dbReference type="Gene3D" id="2.60.120.380">
    <property type="match status" value="1"/>
</dbReference>
<keyword evidence="5" id="KW-1185">Reference proteome</keyword>
<dbReference type="RefSeq" id="WP_136152849.1">
    <property type="nucleotide sequence ID" value="NZ_CP038810.1"/>
</dbReference>
<accession>A0A4P7PVZ5</accession>
<protein>
    <recommendedName>
        <fullName evidence="3">Secretion system C-terminal sorting domain-containing protein</fullName>
    </recommendedName>
</protein>
<organism evidence="4 5">
    <name type="scientific">Flavobacterium sangjuense</name>
    <dbReference type="NCBI Taxonomy" id="2518177"/>
    <lineage>
        <taxon>Bacteria</taxon>
        <taxon>Pseudomonadati</taxon>
        <taxon>Bacteroidota</taxon>
        <taxon>Flavobacteriia</taxon>
        <taxon>Flavobacteriales</taxon>
        <taxon>Flavobacteriaceae</taxon>
        <taxon>Flavobacterium</taxon>
    </lineage>
</organism>
<evidence type="ECO:0000259" key="3">
    <source>
        <dbReference type="Pfam" id="PF18962"/>
    </source>
</evidence>
<dbReference type="AlphaFoldDB" id="A0A4P7PVZ5"/>
<reference evidence="4 5" key="1">
    <citation type="submission" date="2019-04" db="EMBL/GenBank/DDBJ databases">
        <title>Flavobacterium sp. GS03.</title>
        <authorList>
            <person name="Kim H."/>
        </authorList>
    </citation>
    <scope>NUCLEOTIDE SEQUENCE [LARGE SCALE GENOMIC DNA]</scope>
    <source>
        <strain evidence="4 5">GS03</strain>
    </source>
</reference>
<dbReference type="NCBIfam" id="TIGR04183">
    <property type="entry name" value="Por_Secre_tail"/>
    <property type="match status" value="1"/>
</dbReference>
<name>A0A4P7PVZ5_9FLAO</name>
<feature type="chain" id="PRO_5020503577" description="Secretion system C-terminal sorting domain-containing protein" evidence="2">
    <location>
        <begin position="22"/>
        <end position="158"/>
    </location>
</feature>
<dbReference type="EMBL" id="CP038810">
    <property type="protein sequence ID" value="QBZ98976.1"/>
    <property type="molecule type" value="Genomic_DNA"/>
</dbReference>
<dbReference type="Pfam" id="PF18962">
    <property type="entry name" value="Por_Secre_tail"/>
    <property type="match status" value="1"/>
</dbReference>
<dbReference type="KEGG" id="fsn:GS03_02488"/>
<proteinExistence type="predicted"/>
<dbReference type="Proteomes" id="UP000296862">
    <property type="component" value="Chromosome"/>
</dbReference>
<evidence type="ECO:0000313" key="5">
    <source>
        <dbReference type="Proteomes" id="UP000296862"/>
    </source>
</evidence>
<dbReference type="OrthoDB" id="1352409at2"/>
<evidence type="ECO:0000313" key="4">
    <source>
        <dbReference type="EMBL" id="QBZ98976.1"/>
    </source>
</evidence>
<feature type="signal peptide" evidence="2">
    <location>
        <begin position="1"/>
        <end position="21"/>
    </location>
</feature>
<feature type="domain" description="Secretion system C-terminal sorting" evidence="3">
    <location>
        <begin position="85"/>
        <end position="153"/>
    </location>
</feature>
<gene>
    <name evidence="4" type="ORF">GS03_02488</name>
</gene>
<dbReference type="InterPro" id="IPR026444">
    <property type="entry name" value="Secre_tail"/>
</dbReference>
<evidence type="ECO:0000256" key="2">
    <source>
        <dbReference type="SAM" id="SignalP"/>
    </source>
</evidence>
<sequence length="158" mass="16979">MKHKKVKLGVLLLGFSLSAHAQQAATASGGNASGSGGTVAYSVGQIVYTTITGSNGSVAQGVQQPYEISIVLGLENHEVNLIQAYPNPTIDYLTLNVGNSDLSSLNFQLYDITGKLIENKKITSSTETIRMENLPSATYFLKVTNNNKQVKTFKIIKK</sequence>
<evidence type="ECO:0000256" key="1">
    <source>
        <dbReference type="ARBA" id="ARBA00022729"/>
    </source>
</evidence>
<keyword evidence="1 2" id="KW-0732">Signal</keyword>